<dbReference type="Gene3D" id="3.30.300.20">
    <property type="match status" value="1"/>
</dbReference>
<dbReference type="PANTHER" id="PTHR35368">
    <property type="entry name" value="HYDROPEROXIDE REDUCTASE"/>
    <property type="match status" value="1"/>
</dbReference>
<accession>A0A223E7K9</accession>
<dbReference type="PANTHER" id="PTHR35368:SF1">
    <property type="entry name" value="HYDROPEROXIDE REDUCTASE"/>
    <property type="match status" value="1"/>
</dbReference>
<dbReference type="SUPFAM" id="SSF82784">
    <property type="entry name" value="OsmC-like"/>
    <property type="match status" value="1"/>
</dbReference>
<evidence type="ECO:0000313" key="2">
    <source>
        <dbReference type="Proteomes" id="UP000214606"/>
    </source>
</evidence>
<dbReference type="KEGG" id="apak:AP3564_14065"/>
<dbReference type="InterPro" id="IPR003718">
    <property type="entry name" value="OsmC/Ohr_fam"/>
</dbReference>
<protein>
    <submittedName>
        <fullName evidence="1">Osmotically inducible protein C</fullName>
    </submittedName>
</protein>
<reference evidence="1 2" key="1">
    <citation type="submission" date="2016-10" db="EMBL/GenBank/DDBJ databases">
        <title>The whole genome sequencing and assembly of Aeribacillus pallidus KCTC3564 strain.</title>
        <authorList>
            <person name="Lee Y.-J."/>
            <person name="Park M.-K."/>
            <person name="Yi H."/>
            <person name="Bahn Y.-S."/>
            <person name="Kim J.F."/>
            <person name="Lee D.-W."/>
        </authorList>
    </citation>
    <scope>NUCLEOTIDE SEQUENCE [LARGE SCALE GENOMIC DNA]</scope>
    <source>
        <strain evidence="1 2">KCTC3564</strain>
    </source>
</reference>
<dbReference type="AlphaFoldDB" id="A0A223E7K9"/>
<dbReference type="Pfam" id="PF02566">
    <property type="entry name" value="OsmC"/>
    <property type="match status" value="1"/>
</dbReference>
<evidence type="ECO:0000313" key="1">
    <source>
        <dbReference type="EMBL" id="ASS91190.1"/>
    </source>
</evidence>
<dbReference type="InterPro" id="IPR052924">
    <property type="entry name" value="OsmC/Ohr_hydroprdx_reductase"/>
</dbReference>
<dbReference type="InterPro" id="IPR036102">
    <property type="entry name" value="OsmC/Ohrsf"/>
</dbReference>
<dbReference type="Proteomes" id="UP000214606">
    <property type="component" value="Chromosome"/>
</dbReference>
<proteinExistence type="predicted"/>
<organism evidence="1 2">
    <name type="scientific">Aeribacillus pallidus</name>
    <dbReference type="NCBI Taxonomy" id="33936"/>
    <lineage>
        <taxon>Bacteria</taxon>
        <taxon>Bacillati</taxon>
        <taxon>Bacillota</taxon>
        <taxon>Bacilli</taxon>
        <taxon>Bacillales</taxon>
        <taxon>Bacillaceae</taxon>
        <taxon>Aeribacillus</taxon>
    </lineage>
</organism>
<dbReference type="InterPro" id="IPR015946">
    <property type="entry name" value="KH_dom-like_a/b"/>
</dbReference>
<name>A0A223E7K9_9BACI</name>
<gene>
    <name evidence="1" type="ORF">AP3564_14065</name>
</gene>
<sequence length="151" mass="16826">MSQTSTLVKVTATGKWESGVKTNISVRNFPVFSMDEPAQLGGADAGPMPLEYVVAALNGCNGVMIPLVAKELDFTFSDIDFETTGIVDTRGLLGEEGVRTHFQKIRFHVNIQTEESEERIEQLKKEVERRCPVYNLFVDAGIEVDTKWSKK</sequence>
<dbReference type="RefSeq" id="WP_094245795.1">
    <property type="nucleotide sequence ID" value="NZ_CP017703.1"/>
</dbReference>
<dbReference type="EMBL" id="CP017703">
    <property type="protein sequence ID" value="ASS91190.1"/>
    <property type="molecule type" value="Genomic_DNA"/>
</dbReference>